<dbReference type="SUPFAM" id="SSF46689">
    <property type="entry name" value="Homeodomain-like"/>
    <property type="match status" value="1"/>
</dbReference>
<dbReference type="OrthoDB" id="6430772at2"/>
<dbReference type="InterPro" id="IPR050624">
    <property type="entry name" value="HTH-type_Tx_Regulator"/>
</dbReference>
<gene>
    <name evidence="4" type="ORF">U732_2690</name>
</gene>
<evidence type="ECO:0000313" key="4">
    <source>
        <dbReference type="EMBL" id="KIE45656.1"/>
    </source>
</evidence>
<reference evidence="4 5" key="1">
    <citation type="journal article" date="2015" name="Infect. Genet. Evol.">
        <title>Genomic sequences of six botulinum neurotoxin-producing strains representing three clostridial species illustrate the mobility and diversity of botulinum neurotoxin genes.</title>
        <authorList>
            <person name="Smith T.J."/>
            <person name="Hill K.K."/>
            <person name="Xie G."/>
            <person name="Foley B.T."/>
            <person name="Williamson C.H."/>
            <person name="Foster J.T."/>
            <person name="Johnson S.L."/>
            <person name="Chertkov O."/>
            <person name="Teshima H."/>
            <person name="Gibbons H.S."/>
            <person name="Johnsky L.A."/>
            <person name="Karavis M.A."/>
            <person name="Smith L.A."/>
        </authorList>
    </citation>
    <scope>NUCLEOTIDE SEQUENCE [LARGE SCALE GENOMIC DNA]</scope>
    <source>
        <strain evidence="4 5">CDC 2741</strain>
    </source>
</reference>
<feature type="domain" description="HTH tetR-type" evidence="3">
    <location>
        <begin position="3"/>
        <end position="63"/>
    </location>
</feature>
<evidence type="ECO:0000259" key="3">
    <source>
        <dbReference type="PROSITE" id="PS50977"/>
    </source>
</evidence>
<dbReference type="PROSITE" id="PS50977">
    <property type="entry name" value="HTH_TETR_2"/>
    <property type="match status" value="1"/>
</dbReference>
<evidence type="ECO:0000256" key="2">
    <source>
        <dbReference type="PROSITE-ProRule" id="PRU00335"/>
    </source>
</evidence>
<proteinExistence type="predicted"/>
<dbReference type="InterPro" id="IPR009057">
    <property type="entry name" value="Homeodomain-like_sf"/>
</dbReference>
<feature type="DNA-binding region" description="H-T-H motif" evidence="2">
    <location>
        <begin position="26"/>
        <end position="45"/>
    </location>
</feature>
<organism evidence="4 5">
    <name type="scientific">Clostridium argentinense CDC 2741</name>
    <dbReference type="NCBI Taxonomy" id="1418104"/>
    <lineage>
        <taxon>Bacteria</taxon>
        <taxon>Bacillati</taxon>
        <taxon>Bacillota</taxon>
        <taxon>Clostridia</taxon>
        <taxon>Eubacteriales</taxon>
        <taxon>Clostridiaceae</taxon>
        <taxon>Clostridium</taxon>
    </lineage>
</organism>
<comment type="caution">
    <text evidence="4">The sequence shown here is derived from an EMBL/GenBank/DDBJ whole genome shotgun (WGS) entry which is preliminary data.</text>
</comment>
<dbReference type="InterPro" id="IPR001647">
    <property type="entry name" value="HTH_TetR"/>
</dbReference>
<dbReference type="PANTHER" id="PTHR43479:SF11">
    <property type="entry name" value="ACREF_ENVCD OPERON REPRESSOR-RELATED"/>
    <property type="match status" value="1"/>
</dbReference>
<dbReference type="GO" id="GO:0003677">
    <property type="term" value="F:DNA binding"/>
    <property type="evidence" value="ECO:0007669"/>
    <property type="project" value="UniProtKB-UniRule"/>
</dbReference>
<protein>
    <submittedName>
        <fullName evidence="4">Bacterial regulatory s, tetR family protein</fullName>
    </submittedName>
</protein>
<evidence type="ECO:0000256" key="1">
    <source>
        <dbReference type="ARBA" id="ARBA00023125"/>
    </source>
</evidence>
<evidence type="ECO:0000313" key="5">
    <source>
        <dbReference type="Proteomes" id="UP000031366"/>
    </source>
</evidence>
<accession>A0A0C1R594</accession>
<keyword evidence="5" id="KW-1185">Reference proteome</keyword>
<dbReference type="STRING" id="29341.RSJ17_20795"/>
<dbReference type="Proteomes" id="UP000031366">
    <property type="component" value="Unassembled WGS sequence"/>
</dbReference>
<dbReference type="PANTHER" id="PTHR43479">
    <property type="entry name" value="ACREF/ENVCD OPERON REPRESSOR-RELATED"/>
    <property type="match status" value="1"/>
</dbReference>
<dbReference type="RefSeq" id="WP_039635292.1">
    <property type="nucleotide sequence ID" value="NZ_AYSO01000019.1"/>
</dbReference>
<sequence length="190" mass="22147">MERDTRKIIIEKATKIIELKGVKNTSLSDISKECEISKGTLYYYYPTKDELIYDIADRHLKTLTDKLVHWIENIEGENKPEEILSTVYKSILSQEFRGKLHIYLISEALMGNKKLEEYFKENYNYSKEAIIKGLKKIYKKNDISFSAMASLISATIDGFLIQNLLKINKIPIETITKFIVANYNNVYEEK</sequence>
<keyword evidence="1 2" id="KW-0238">DNA-binding</keyword>
<dbReference type="Pfam" id="PF00440">
    <property type="entry name" value="TetR_N"/>
    <property type="match status" value="1"/>
</dbReference>
<dbReference type="Gene3D" id="1.10.357.10">
    <property type="entry name" value="Tetracycline Repressor, domain 2"/>
    <property type="match status" value="1"/>
</dbReference>
<name>A0A0C1R594_9CLOT</name>
<dbReference type="AlphaFoldDB" id="A0A0C1R594"/>
<dbReference type="PRINTS" id="PR00455">
    <property type="entry name" value="HTHTETR"/>
</dbReference>
<dbReference type="EMBL" id="AYSO01000019">
    <property type="protein sequence ID" value="KIE45656.1"/>
    <property type="molecule type" value="Genomic_DNA"/>
</dbReference>